<feature type="region of interest" description="Disordered" evidence="1">
    <location>
        <begin position="329"/>
        <end position="500"/>
    </location>
</feature>
<feature type="compositionally biased region" description="Pro residues" evidence="1">
    <location>
        <begin position="386"/>
        <end position="401"/>
    </location>
</feature>
<protein>
    <submittedName>
        <fullName evidence="2">Histidine kinase</fullName>
    </submittedName>
</protein>
<evidence type="ECO:0000313" key="2">
    <source>
        <dbReference type="EMBL" id="ATF62215.1"/>
    </source>
</evidence>
<keyword evidence="2" id="KW-0808">Transferase</keyword>
<evidence type="ECO:0000256" key="1">
    <source>
        <dbReference type="SAM" id="MobiDB-lite"/>
    </source>
</evidence>
<feature type="compositionally biased region" description="Low complexity" evidence="1">
    <location>
        <begin position="408"/>
        <end position="419"/>
    </location>
</feature>
<dbReference type="EMBL" id="CP023510">
    <property type="protein sequence ID" value="ATF62215.1"/>
    <property type="molecule type" value="Genomic_DNA"/>
</dbReference>
<proteinExistence type="predicted"/>
<evidence type="ECO:0000313" key="3">
    <source>
        <dbReference type="Proteomes" id="UP000218628"/>
    </source>
</evidence>
<dbReference type="AlphaFoldDB" id="A0A291DCM1"/>
<sequence length="520" mass="57226">MPHNAVSHIQQQYAAHHPRCNTFALDKPKSAAYGYTAVFIAFSNADGTPTNETLTLDSIHAAAEACQVIDMGFDYTPYYDGEPVNPPTCHLIMGTNFGKPNKDFALSSIYGTARIYLITADAPTVKADVFMTKLSTFISKLRASETWNRAKAYILSTSPAGEELQSFACSFTTFAMPRKYIVDHEKPWRPEKEIVVNNSLQMAFRPGIFWPKQSAVDPSRPLTVRASEGPATFESISDLTCGGVPVEKTAKALEKRQNINTYIYHFAYPKNLGEQPNLAVINYMVEVLALHLRELDKLQLAPNAQPPLEWTMEDMLFSSAFVVQDLTEQSGVPEGSHLQVPSGQPRQRTPQVSPERPAPTAQPAPAAQPAQEARPAPAQSSAPAQPQQPNPRPAYSNPPRPQANQATANQAEPAYQQAPQPSPEYRPNPQGYQAHGHADAPHHAESQYRPDAHYHPGTQPQAGAYRAQGYQDPNYQAPGYQPNPQHPQANYPYQPAPAGTRYAGNQKGFWGKVASFLRGE</sequence>
<dbReference type="GO" id="GO:0016301">
    <property type="term" value="F:kinase activity"/>
    <property type="evidence" value="ECO:0007669"/>
    <property type="project" value="UniProtKB-KW"/>
</dbReference>
<gene>
    <name evidence="2" type="ORF">CO690_00435</name>
</gene>
<keyword evidence="2" id="KW-0418">Kinase</keyword>
<feature type="compositionally biased region" description="Polar residues" evidence="1">
    <location>
        <begin position="339"/>
        <end position="352"/>
    </location>
</feature>
<feature type="compositionally biased region" description="Low complexity" evidence="1">
    <location>
        <begin position="363"/>
        <end position="385"/>
    </location>
</feature>
<feature type="compositionally biased region" description="Low complexity" evidence="1">
    <location>
        <begin position="480"/>
        <end position="498"/>
    </location>
</feature>
<organism evidence="2 3">
    <name type="scientific">Rothia mucilaginosa</name>
    <dbReference type="NCBI Taxonomy" id="43675"/>
    <lineage>
        <taxon>Bacteria</taxon>
        <taxon>Bacillati</taxon>
        <taxon>Actinomycetota</taxon>
        <taxon>Actinomycetes</taxon>
        <taxon>Micrococcales</taxon>
        <taxon>Micrococcaceae</taxon>
        <taxon>Rothia</taxon>
    </lineage>
</organism>
<name>A0A291DCM1_9MICC</name>
<feature type="compositionally biased region" description="Basic and acidic residues" evidence="1">
    <location>
        <begin position="436"/>
        <end position="454"/>
    </location>
</feature>
<dbReference type="Proteomes" id="UP000218628">
    <property type="component" value="Chromosome"/>
</dbReference>
<reference evidence="3" key="1">
    <citation type="submission" date="2017-09" db="EMBL/GenBank/DDBJ databases">
        <title>FDA dAtabase for Regulatory Grade micrObial Sequences (FDA-ARGOS): Supporting development and validation of Infectious Disease Dx tests.</title>
        <authorList>
            <person name="Minogue T."/>
            <person name="Wolcott M."/>
            <person name="Wasieloski L."/>
            <person name="Aguilar W."/>
            <person name="Moore D."/>
            <person name="Tallon L."/>
            <person name="Sadzewicz L."/>
            <person name="Ott S."/>
            <person name="Zhao X."/>
            <person name="Nagaraj S."/>
            <person name="Vavikolanu K."/>
            <person name="Aluvathingal J."/>
            <person name="Nadendla S."/>
            <person name="Sichtig H."/>
        </authorList>
    </citation>
    <scope>NUCLEOTIDE SEQUENCE [LARGE SCALE GENOMIC DNA]</scope>
    <source>
        <strain evidence="3">FDAARGOS_369</strain>
    </source>
</reference>
<dbReference type="RefSeq" id="WP_096740592.1">
    <property type="nucleotide sequence ID" value="NZ_CP023510.1"/>
</dbReference>
<accession>A0A291DCM1</accession>